<dbReference type="GO" id="GO:0016779">
    <property type="term" value="F:nucleotidyltransferase activity"/>
    <property type="evidence" value="ECO:0007669"/>
    <property type="project" value="UniProtKB-KW"/>
</dbReference>
<dbReference type="PANTHER" id="PTHR46530:SF1">
    <property type="entry name" value="PROTEIN MONO-ADP-RIBOSYLTRANSFERASE PARP4"/>
    <property type="match status" value="1"/>
</dbReference>
<dbReference type="PROSITE" id="PS50172">
    <property type="entry name" value="BRCT"/>
    <property type="match status" value="1"/>
</dbReference>
<dbReference type="GO" id="GO:0005737">
    <property type="term" value="C:cytoplasm"/>
    <property type="evidence" value="ECO:0007669"/>
    <property type="project" value="TreeGrafter"/>
</dbReference>
<dbReference type="Pfam" id="PF16589">
    <property type="entry name" value="BRCT_2"/>
    <property type="match status" value="1"/>
</dbReference>
<dbReference type="InterPro" id="IPR031273">
    <property type="entry name" value="PARP4"/>
</dbReference>
<dbReference type="Gene3D" id="3.40.50.410">
    <property type="entry name" value="von Willebrand factor, type A domain"/>
    <property type="match status" value="1"/>
</dbReference>
<dbReference type="GO" id="GO:0003950">
    <property type="term" value="F:NAD+ poly-ADP-ribosyltransferase activity"/>
    <property type="evidence" value="ECO:0007669"/>
    <property type="project" value="UniProtKB-UniRule"/>
</dbReference>
<reference evidence="15" key="1">
    <citation type="submission" date="2025-08" db="UniProtKB">
        <authorList>
            <consortium name="Ensembl"/>
        </authorList>
    </citation>
    <scope>IDENTIFICATION</scope>
</reference>
<evidence type="ECO:0000256" key="5">
    <source>
        <dbReference type="ARBA" id="ARBA00023027"/>
    </source>
</evidence>
<dbReference type="InParanoid" id="A0A673WRZ5"/>
<protein>
    <recommendedName>
        <fullName evidence="8">Poly [ADP-ribose] polymerase</fullName>
        <shortName evidence="8">PARP</shortName>
        <ecNumber evidence="8">2.4.2.-</ecNumber>
    </recommendedName>
</protein>
<accession>A0A673WRZ5</accession>
<dbReference type="Pfam" id="PF26166">
    <property type="entry name" value="WGR-like_PARP4"/>
    <property type="match status" value="1"/>
</dbReference>
<dbReference type="OMA" id="RQYPCIC"/>
<feature type="region of interest" description="Disordered" evidence="9">
    <location>
        <begin position="535"/>
        <end position="555"/>
    </location>
</feature>
<keyword evidence="4" id="KW-0548">Nucleotidyltransferase</keyword>
<evidence type="ECO:0000256" key="9">
    <source>
        <dbReference type="SAM" id="MobiDB-lite"/>
    </source>
</evidence>
<dbReference type="InterPro" id="IPR013694">
    <property type="entry name" value="VIT"/>
</dbReference>
<feature type="domain" description="VWFA" evidence="11">
    <location>
        <begin position="900"/>
        <end position="1069"/>
    </location>
</feature>
<name>A0A673WRZ5_SALTR</name>
<dbReference type="InterPro" id="IPR004102">
    <property type="entry name" value="Poly(ADP-ribose)pol_reg_dom"/>
</dbReference>
<feature type="domain" description="PARP catalytic" evidence="12">
    <location>
        <begin position="391"/>
        <end position="590"/>
    </location>
</feature>
<evidence type="ECO:0000256" key="7">
    <source>
        <dbReference type="ARBA" id="ARBA00024347"/>
    </source>
</evidence>
<feature type="region of interest" description="Disordered" evidence="9">
    <location>
        <begin position="1621"/>
        <end position="1658"/>
    </location>
</feature>
<dbReference type="InterPro" id="IPR001357">
    <property type="entry name" value="BRCT_dom"/>
</dbReference>
<keyword evidence="16" id="KW-1185">Reference proteome</keyword>
<dbReference type="InterPro" id="IPR058904">
    <property type="entry name" value="PARP4_MVP-ID"/>
</dbReference>
<evidence type="ECO:0000256" key="8">
    <source>
        <dbReference type="RuleBase" id="RU362114"/>
    </source>
</evidence>
<dbReference type="PROSITE" id="PS51060">
    <property type="entry name" value="PARP_ALPHA_HD"/>
    <property type="match status" value="1"/>
</dbReference>
<dbReference type="InterPro" id="IPR002035">
    <property type="entry name" value="VWF_A"/>
</dbReference>
<dbReference type="PROSITE" id="PS51059">
    <property type="entry name" value="PARP_CATALYTIC"/>
    <property type="match status" value="1"/>
</dbReference>
<dbReference type="Gene3D" id="3.40.50.10190">
    <property type="entry name" value="BRCT domain"/>
    <property type="match status" value="1"/>
</dbReference>
<reference evidence="15" key="2">
    <citation type="submission" date="2025-09" db="UniProtKB">
        <authorList>
            <consortium name="Ensembl"/>
        </authorList>
    </citation>
    <scope>IDENTIFICATION</scope>
</reference>
<keyword evidence="5 8" id="KW-0520">NAD</keyword>
<feature type="region of interest" description="Disordered" evidence="9">
    <location>
        <begin position="1493"/>
        <end position="1584"/>
    </location>
</feature>
<keyword evidence="6" id="KW-0539">Nucleus</keyword>
<evidence type="ECO:0000259" key="14">
    <source>
        <dbReference type="PROSITE" id="PS51468"/>
    </source>
</evidence>
<evidence type="ECO:0000259" key="11">
    <source>
        <dbReference type="PROSITE" id="PS50234"/>
    </source>
</evidence>
<dbReference type="CTD" id="143"/>
<dbReference type="InterPro" id="IPR036420">
    <property type="entry name" value="BRCT_dom_sf"/>
</dbReference>
<dbReference type="SUPFAM" id="SSF52113">
    <property type="entry name" value="BRCT domain"/>
    <property type="match status" value="1"/>
</dbReference>
<dbReference type="Ensembl" id="ENSSTUT00000011556.1">
    <property type="protein sequence ID" value="ENSSTUP00000010876.1"/>
    <property type="gene ID" value="ENSSTUG00000004349.1"/>
</dbReference>
<dbReference type="Proteomes" id="UP000472277">
    <property type="component" value="Chromosome 20"/>
</dbReference>
<dbReference type="GeneTree" id="ENSGT00940000160555"/>
<evidence type="ECO:0000313" key="15">
    <source>
        <dbReference type="Ensembl" id="ENSSTUP00000010876.1"/>
    </source>
</evidence>
<dbReference type="RefSeq" id="XP_029558579.1">
    <property type="nucleotide sequence ID" value="XM_029702719.1"/>
</dbReference>
<dbReference type="SUPFAM" id="SSF47587">
    <property type="entry name" value="Domain of poly(ADP-ribose) polymerase"/>
    <property type="match status" value="1"/>
</dbReference>
<comment type="subcellular location">
    <subcellularLocation>
        <location evidence="1">Nucleus</location>
    </subcellularLocation>
</comment>
<evidence type="ECO:0000256" key="6">
    <source>
        <dbReference type="ARBA" id="ARBA00023242"/>
    </source>
</evidence>
<evidence type="ECO:0000259" key="10">
    <source>
        <dbReference type="PROSITE" id="PS50172"/>
    </source>
</evidence>
<comment type="similarity">
    <text evidence="7">Belongs to the ARTD/PARP family.</text>
</comment>
<proteinExistence type="inferred from homology"/>
<feature type="domain" description="PARP alpha-helical" evidence="13">
    <location>
        <begin position="260"/>
        <end position="392"/>
    </location>
</feature>
<dbReference type="SUPFAM" id="SSF53300">
    <property type="entry name" value="vWA-like"/>
    <property type="match status" value="1"/>
</dbReference>
<dbReference type="Pfam" id="PF26156">
    <property type="entry name" value="PARP4_MVP-ID"/>
    <property type="match status" value="1"/>
</dbReference>
<dbReference type="PROSITE" id="PS51468">
    <property type="entry name" value="VIT"/>
    <property type="match status" value="1"/>
</dbReference>
<dbReference type="InterPro" id="IPR036616">
    <property type="entry name" value="Poly(ADP-ribose)pol_reg_dom_sf"/>
</dbReference>
<evidence type="ECO:0000256" key="3">
    <source>
        <dbReference type="ARBA" id="ARBA00022679"/>
    </source>
</evidence>
<dbReference type="Pfam" id="PF08487">
    <property type="entry name" value="VIT"/>
    <property type="match status" value="1"/>
</dbReference>
<dbReference type="PANTHER" id="PTHR46530">
    <property type="entry name" value="PROTEIN MONO-ADP-RIBOSYLTRANSFERASE PARP4"/>
    <property type="match status" value="1"/>
</dbReference>
<dbReference type="Gene3D" id="3.90.228.10">
    <property type="match status" value="1"/>
</dbReference>
<feature type="compositionally biased region" description="Pro residues" evidence="9">
    <location>
        <begin position="1564"/>
        <end position="1582"/>
    </location>
</feature>
<dbReference type="InterPro" id="IPR058905">
    <property type="entry name" value="WGR-like_PARP4"/>
</dbReference>
<dbReference type="GO" id="GO:0005634">
    <property type="term" value="C:nucleus"/>
    <property type="evidence" value="ECO:0007669"/>
    <property type="project" value="UniProtKB-SubCell"/>
</dbReference>
<dbReference type="EC" id="2.4.2.-" evidence="8"/>
<feature type="compositionally biased region" description="Pro residues" evidence="9">
    <location>
        <begin position="1493"/>
        <end position="1511"/>
    </location>
</feature>
<evidence type="ECO:0000259" key="13">
    <source>
        <dbReference type="PROSITE" id="PS51060"/>
    </source>
</evidence>
<evidence type="ECO:0000256" key="1">
    <source>
        <dbReference type="ARBA" id="ARBA00004123"/>
    </source>
</evidence>
<feature type="domain" description="VIT" evidence="14">
    <location>
        <begin position="629"/>
        <end position="757"/>
    </location>
</feature>
<feature type="compositionally biased region" description="Polar residues" evidence="9">
    <location>
        <begin position="1642"/>
        <end position="1652"/>
    </location>
</feature>
<sequence>MALFDNCFVVLELKNLPYKEKKRLKLAITENGGSISYVINKQCTLVVTISMSSLSASRVRSIKKHQTPVVGVEYVSRCLEKGVLLPVEDYCLPPPPSTYLIPPRPASPLPSLSVLKGTSQPAEVQTQTVNAVNQAESAGNQERTYLGKFRVYTESDNDLPTYPTNFQVAKYSIFGKANSSTWSVLELQSGSTEGGQQQYRVVRYWREDHGAKSAAVQDKQVFLSMSEEAVEVYQTLRKELQVRGLTLRTTLPPEAPDLGSASLQQLLLEEKLSCSSLSQEVGVFVELLWAEALGCLDNVLKVPITSLSLNDVSRAEGLLLQVQRKLRARQGEGPDTEVASLMEEVYTLLPHKTDLSHLPLHTKLISSQLDLCQLIRDVLNVSEATLRSPIPSCLGKYRALRCSIERVPPGPELLYVTELLQDRQVQILQVLRVNRGVELQMFREDLGNVKPLLHSSSPSSFVGILSRGLLLPRVGVEHHGIERTDIGNLGGGIYFSDAMSTSLKYSKPSVTDGSRLLLVCDVALGRCTDLQKRDSSLTHSPEGYHSVHGVRHTPKKPSEFDNDEYVVYSPEQVRLQYVVQFRLEEDQLKDFQPTIDTSSTELPLPVSPSDLLSCGEAEEDLGSCKNPLEEVTAGLLDCSGQPLPLQAVHVRARLMDLLSQVIIFQTYTNQSTAPIEAKYVFPLDDSAAVCGFEAFINGKHVMGQVKEKQQARKEYKQAIERGHGAYLMDQDAPDVFTISVGNLPAGATVLIKVTFVTELVVMEGLINFSLPGSVAPWQQSSALNQRTQVTLEKVCVTNLDSQGEFSLDMSIEMPNEIINLHCLTHKVKIKRTDCKAVVRTCPGETLGPDGFLVCFSLAQIHLPRMWVEKHPDKDSQACMLVFYPDFEPCPTSSPMSGSSEVILLLDSSESMRGDALQNARRIALQLLNTMDHHSVRVNVISFGSDQKDAFLSANPLVEALQPAKKFIMSSPPVGGSTELWRPLRSLSLLPPSQGVRNLLLLSDGHVQNQALTLQLVRQHAQHSRLFTCGLSPTANRHMLRALAQAGGGAYEFFDTKTKHTWQEKVACQVKRIVSPGCSSVSVKWQQFNPSAPPPVQAPSQVHALFTDCHTLVYGFVPHCTQATLLGDLSGQNIETMVSTTELQKTRGTFLHKLTARAVIRDYEDGSLHTNEAEHEGKKSVMKSFIIELSKEFSILSQFTSFVAIEERDSEQPDVGFTDVPKLISDEDVDFLPYLSWQEEEYERDGMDLGSHSMSNLLDGGPGRVLCRNICLEGMGMGEEHESLVQLQVDDESWEGSVNWNLRTKLFKQSATDDVPLGRRLNSSYLMGSMVLASPVTVSAATKPPDMTLKSEGAVTDEAMECFDDMVFGLLESEQYLCGSEIMHSEALTSFYSPTLHTITGSQCTPVTPYLATTMIVKTDFIPELSETIQSLPEIVRHAKSRQGDFRRADRHRKVCADPAFDTVETQKSLSVADVPRPPPSVLQLKSCDVADALPPPPASVVGSPGPPPPPASVLSSPGPPSRLQSFSYAVSGALPPPPPASVLSSPGPPPSRLQSFSAAVSDALPPPPPASVLSSPGPPPSRPQYIFAAVSDVLPSTSPASVLSSPGPPPSRLQSFSAAVSDALPPTPPASVLSSPGPPPSRLQSFSDTVSDSLPPPSALVSNEFRAIRHKMRGHPKPGVGAISHTATLPKLRAGKDLLLSKPREPYPVELCETSKMWTVDNSLSEDKDCGLVEMDHWQPSVVPASVPPSGFSFGGGRVGSQSSQHHGSLFGATANACYIPGLFEASSAGSLFGPTLPYLGSSGRSMGLSFEAPLTGGHLNSPLPTTHGFSLTHPLGASLGSSLFGSSLRTLQQHHVLPQAQKPLDIKKNIQKLGGDSERRGGLEFRKNTLDVVKWTEIFALQHSEGYWECSASLGSLLGVDVDYFANVFLKNRGISSLGVRAHADILRLVASLLVLQLMRVRRLEEGKLLLSLFRLDLDHSPPQPRCERWEAVRRAVDWVCWADREYPCVCSRLEFGWDWESSTRQLLGIDPPHALSPLILLGTTGGVRAQ</sequence>
<dbReference type="Pfam" id="PF00644">
    <property type="entry name" value="PARP"/>
    <property type="match status" value="1"/>
</dbReference>
<dbReference type="InterPro" id="IPR036465">
    <property type="entry name" value="vWFA_dom_sf"/>
</dbReference>
<keyword evidence="3 8" id="KW-0808">Transferase</keyword>
<dbReference type="SUPFAM" id="SSF56399">
    <property type="entry name" value="ADP-ribosylation"/>
    <property type="match status" value="1"/>
</dbReference>
<evidence type="ECO:0000313" key="16">
    <source>
        <dbReference type="Proteomes" id="UP000472277"/>
    </source>
</evidence>
<dbReference type="SMART" id="SM00327">
    <property type="entry name" value="VWA"/>
    <property type="match status" value="1"/>
</dbReference>
<dbReference type="SMART" id="SM00609">
    <property type="entry name" value="VIT"/>
    <property type="match status" value="1"/>
</dbReference>
<organism evidence="15 16">
    <name type="scientific">Salmo trutta</name>
    <name type="common">Brown trout</name>
    <dbReference type="NCBI Taxonomy" id="8032"/>
    <lineage>
        <taxon>Eukaryota</taxon>
        <taxon>Metazoa</taxon>
        <taxon>Chordata</taxon>
        <taxon>Craniata</taxon>
        <taxon>Vertebrata</taxon>
        <taxon>Euteleostomi</taxon>
        <taxon>Actinopterygii</taxon>
        <taxon>Neopterygii</taxon>
        <taxon>Teleostei</taxon>
        <taxon>Protacanthopterygii</taxon>
        <taxon>Salmoniformes</taxon>
        <taxon>Salmonidae</taxon>
        <taxon>Salmoninae</taxon>
        <taxon>Salmo</taxon>
    </lineage>
</organism>
<evidence type="ECO:0000256" key="2">
    <source>
        <dbReference type="ARBA" id="ARBA00022676"/>
    </source>
</evidence>
<gene>
    <name evidence="15" type="primary">parp4</name>
</gene>
<dbReference type="GeneID" id="115155776"/>
<feature type="domain" description="BRCT" evidence="10">
    <location>
        <begin position="1"/>
        <end position="92"/>
    </location>
</feature>
<evidence type="ECO:0000256" key="4">
    <source>
        <dbReference type="ARBA" id="ARBA00022695"/>
    </source>
</evidence>
<dbReference type="SMART" id="SM00292">
    <property type="entry name" value="BRCT"/>
    <property type="match status" value="1"/>
</dbReference>
<feature type="compositionally biased region" description="Pro residues" evidence="9">
    <location>
        <begin position="1534"/>
        <end position="1551"/>
    </location>
</feature>
<evidence type="ECO:0000259" key="12">
    <source>
        <dbReference type="PROSITE" id="PS51059"/>
    </source>
</evidence>
<dbReference type="InterPro" id="IPR012317">
    <property type="entry name" value="Poly(ADP-ribose)pol_cat_dom"/>
</dbReference>
<keyword evidence="2 8" id="KW-0328">Glycosyltransferase</keyword>
<dbReference type="PROSITE" id="PS50234">
    <property type="entry name" value="VWFA"/>
    <property type="match status" value="1"/>
</dbReference>
<dbReference type="Pfam" id="PF13768">
    <property type="entry name" value="VWA_3"/>
    <property type="match status" value="1"/>
</dbReference>